<dbReference type="Gene3D" id="3.40.50.1360">
    <property type="match status" value="1"/>
</dbReference>
<dbReference type="Pfam" id="PF00455">
    <property type="entry name" value="DeoRC"/>
    <property type="match status" value="1"/>
</dbReference>
<dbReference type="InterPro" id="IPR037171">
    <property type="entry name" value="NagB/RpiA_transferase-like"/>
</dbReference>
<accession>A0AA50H9K2</accession>
<dbReference type="InterPro" id="IPR036388">
    <property type="entry name" value="WH-like_DNA-bd_sf"/>
</dbReference>
<dbReference type="SMART" id="SM01134">
    <property type="entry name" value="DeoRC"/>
    <property type="match status" value="1"/>
</dbReference>
<dbReference type="Proteomes" id="UP001234585">
    <property type="component" value="Plasmid unnamed7"/>
</dbReference>
<evidence type="ECO:0000259" key="5">
    <source>
        <dbReference type="PROSITE" id="PS51000"/>
    </source>
</evidence>
<name>A0AA50H9K2_9HYPH</name>
<dbReference type="RefSeq" id="WP_306041962.1">
    <property type="nucleotide sequence ID" value="NZ_CP132309.1"/>
</dbReference>
<evidence type="ECO:0000256" key="1">
    <source>
        <dbReference type="ARBA" id="ARBA00022491"/>
    </source>
</evidence>
<feature type="domain" description="HTH deoR-type" evidence="5">
    <location>
        <begin position="2"/>
        <end position="57"/>
    </location>
</feature>
<keyword evidence="6" id="KW-0614">Plasmid</keyword>
<dbReference type="EMBL" id="CP132309">
    <property type="protein sequence ID" value="WLS01449.1"/>
    <property type="molecule type" value="Genomic_DNA"/>
</dbReference>
<dbReference type="Gene3D" id="1.10.10.10">
    <property type="entry name" value="Winged helix-like DNA-binding domain superfamily/Winged helix DNA-binding domain"/>
    <property type="match status" value="1"/>
</dbReference>
<dbReference type="GO" id="GO:0003700">
    <property type="term" value="F:DNA-binding transcription factor activity"/>
    <property type="evidence" value="ECO:0007669"/>
    <property type="project" value="InterPro"/>
</dbReference>
<proteinExistence type="predicted"/>
<evidence type="ECO:0000313" key="7">
    <source>
        <dbReference type="Proteomes" id="UP001234585"/>
    </source>
</evidence>
<dbReference type="PRINTS" id="PR00037">
    <property type="entry name" value="HTHLACR"/>
</dbReference>
<dbReference type="Pfam" id="PF08220">
    <property type="entry name" value="HTH_DeoR"/>
    <property type="match status" value="1"/>
</dbReference>
<dbReference type="PANTHER" id="PTHR30363">
    <property type="entry name" value="HTH-TYPE TRANSCRIPTIONAL REGULATOR SRLR-RELATED"/>
    <property type="match status" value="1"/>
</dbReference>
<dbReference type="InterPro" id="IPR001034">
    <property type="entry name" value="DeoR_HTH"/>
</dbReference>
<dbReference type="InterPro" id="IPR014036">
    <property type="entry name" value="DeoR-like_C"/>
</dbReference>
<dbReference type="PROSITE" id="PS51000">
    <property type="entry name" value="HTH_DEOR_2"/>
    <property type="match status" value="1"/>
</dbReference>
<keyword evidence="3 6" id="KW-0238">DNA-binding</keyword>
<dbReference type="SMART" id="SM00420">
    <property type="entry name" value="HTH_DEOR"/>
    <property type="match status" value="1"/>
</dbReference>
<evidence type="ECO:0000313" key="6">
    <source>
        <dbReference type="EMBL" id="WLS01449.1"/>
    </source>
</evidence>
<keyword evidence="2" id="KW-0805">Transcription regulation</keyword>
<evidence type="ECO:0000256" key="2">
    <source>
        <dbReference type="ARBA" id="ARBA00023015"/>
    </source>
</evidence>
<protein>
    <submittedName>
        <fullName evidence="6">DeoR/GlpR family DNA-binding transcription regulator</fullName>
    </submittedName>
</protein>
<evidence type="ECO:0000256" key="3">
    <source>
        <dbReference type="ARBA" id="ARBA00023125"/>
    </source>
</evidence>
<sequence length="249" mass="27958">MAEHRYEDILRALRGEGRIAVSPIATMLSVSEETIRRDLAELERRGLLRRVHGGAVQPRLDQEQPLIERGKHNMRGKSRVAEIAATLISDGMSIFIDTGTTTLAFARRLIGKNITVTTNSLDIALLLSPSLPKLNLTPGTVRTKDNALVGYETISYAGRYFYDMAFMGIGACDISLGWMDYEEHESTLRQALLNRARRGIMLADVGKFDRQAYLKTFSLEERLTVVTDRAPPARFVQEFARHEVEVLHA</sequence>
<evidence type="ECO:0000256" key="4">
    <source>
        <dbReference type="ARBA" id="ARBA00023163"/>
    </source>
</evidence>
<keyword evidence="4" id="KW-0804">Transcription</keyword>
<dbReference type="PANTHER" id="PTHR30363:SF4">
    <property type="entry name" value="GLYCEROL-3-PHOSPHATE REGULON REPRESSOR"/>
    <property type="match status" value="1"/>
</dbReference>
<dbReference type="InterPro" id="IPR050313">
    <property type="entry name" value="Carb_Metab_HTH_regulators"/>
</dbReference>
<keyword evidence="7" id="KW-1185">Reference proteome</keyword>
<reference evidence="6 7" key="1">
    <citation type="submission" date="2023-08" db="EMBL/GenBank/DDBJ databases">
        <title>Pathogen: clinical or host-associated sample.</title>
        <authorList>
            <person name="Hergert J."/>
            <person name="Casey R."/>
            <person name="Wagner J."/>
            <person name="Young E.L."/>
            <person name="Oakeson K.F."/>
        </authorList>
    </citation>
    <scope>NUCLEOTIDE SEQUENCE [LARGE SCALE GENOMIC DNA]</scope>
    <source>
        <strain evidence="6 7">1760953</strain>
        <plasmid evidence="6 7">unnamed7</plasmid>
    </source>
</reference>
<dbReference type="SUPFAM" id="SSF100950">
    <property type="entry name" value="NagB/RpiA/CoA transferase-like"/>
    <property type="match status" value="1"/>
</dbReference>
<gene>
    <name evidence="6" type="ORF">Q9313_28475</name>
</gene>
<dbReference type="InterPro" id="IPR018356">
    <property type="entry name" value="Tscrpt_reg_HTH_DeoR_CS"/>
</dbReference>
<dbReference type="PROSITE" id="PS00894">
    <property type="entry name" value="HTH_DEOR_1"/>
    <property type="match status" value="1"/>
</dbReference>
<keyword evidence="1" id="KW-0678">Repressor</keyword>
<geneLocation type="plasmid" evidence="6 7">
    <name>unnamed7</name>
</geneLocation>
<dbReference type="SUPFAM" id="SSF46785">
    <property type="entry name" value="Winged helix' DNA-binding domain"/>
    <property type="match status" value="1"/>
</dbReference>
<dbReference type="InterPro" id="IPR036390">
    <property type="entry name" value="WH_DNA-bd_sf"/>
</dbReference>
<dbReference type="GO" id="GO:0003677">
    <property type="term" value="F:DNA binding"/>
    <property type="evidence" value="ECO:0007669"/>
    <property type="project" value="UniProtKB-KW"/>
</dbReference>
<dbReference type="AlphaFoldDB" id="A0AA50H9K2"/>
<organism evidence="6 7">
    <name type="scientific">Shinella sumterensis</name>
    <dbReference type="NCBI Taxonomy" id="1967501"/>
    <lineage>
        <taxon>Bacteria</taxon>
        <taxon>Pseudomonadati</taxon>
        <taxon>Pseudomonadota</taxon>
        <taxon>Alphaproteobacteria</taxon>
        <taxon>Hyphomicrobiales</taxon>
        <taxon>Rhizobiaceae</taxon>
        <taxon>Shinella</taxon>
    </lineage>
</organism>